<dbReference type="InterPro" id="IPR001173">
    <property type="entry name" value="Glyco_trans_2-like"/>
</dbReference>
<dbReference type="PANTHER" id="PTHR43630:SF2">
    <property type="entry name" value="GLYCOSYLTRANSFERASE"/>
    <property type="match status" value="1"/>
</dbReference>
<evidence type="ECO:0000313" key="4">
    <source>
        <dbReference type="EMBL" id="HHJ63397.1"/>
    </source>
</evidence>
<dbReference type="EMBL" id="DRNB01000017">
    <property type="protein sequence ID" value="HHJ63397.1"/>
    <property type="molecule type" value="Genomic_DNA"/>
</dbReference>
<dbReference type="Pfam" id="PF00535">
    <property type="entry name" value="Glycos_transf_2"/>
    <property type="match status" value="1"/>
</dbReference>
<keyword evidence="2" id="KW-0472">Membrane</keyword>
<feature type="transmembrane region" description="Helical" evidence="2">
    <location>
        <begin position="226"/>
        <end position="245"/>
    </location>
</feature>
<dbReference type="Gene3D" id="3.90.550.10">
    <property type="entry name" value="Spore Coat Polysaccharide Biosynthesis Protein SpsA, Chain A"/>
    <property type="match status" value="1"/>
</dbReference>
<comment type="similarity">
    <text evidence="1">Belongs to the glycosyltransferase 2 family. WaaE/KdtX subfamily.</text>
</comment>
<name>A0A7C5Q3G3_AQUAO</name>
<evidence type="ECO:0000256" key="1">
    <source>
        <dbReference type="ARBA" id="ARBA00038494"/>
    </source>
</evidence>
<dbReference type="InterPro" id="IPR029044">
    <property type="entry name" value="Nucleotide-diphossugar_trans"/>
</dbReference>
<dbReference type="CDD" id="cd02511">
    <property type="entry name" value="Beta4Glucosyltransferase"/>
    <property type="match status" value="1"/>
</dbReference>
<dbReference type="PANTHER" id="PTHR43630">
    <property type="entry name" value="POLY-BETA-1,6-N-ACETYL-D-GLUCOSAMINE SYNTHASE"/>
    <property type="match status" value="1"/>
</dbReference>
<proteinExistence type="inferred from homology"/>
<gene>
    <name evidence="4" type="ORF">ENJ61_00660</name>
</gene>
<dbReference type="Proteomes" id="UP000885792">
    <property type="component" value="Unassembled WGS sequence"/>
</dbReference>
<dbReference type="SUPFAM" id="SSF53448">
    <property type="entry name" value="Nucleotide-diphospho-sugar transferases"/>
    <property type="match status" value="1"/>
</dbReference>
<evidence type="ECO:0000256" key="2">
    <source>
        <dbReference type="SAM" id="Phobius"/>
    </source>
</evidence>
<reference evidence="4" key="1">
    <citation type="journal article" date="2020" name="mSystems">
        <title>Genome- and Community-Level Interaction Insights into Carbon Utilization and Element Cycling Functions of Hydrothermarchaeota in Hydrothermal Sediment.</title>
        <authorList>
            <person name="Zhou Z."/>
            <person name="Liu Y."/>
            <person name="Xu W."/>
            <person name="Pan J."/>
            <person name="Luo Z.H."/>
            <person name="Li M."/>
        </authorList>
    </citation>
    <scope>NUCLEOTIDE SEQUENCE [LARGE SCALE GENOMIC DNA]</scope>
    <source>
        <strain evidence="4">HyVt-501</strain>
    </source>
</reference>
<sequence length="260" mass="30533">MEKPSLSVALITYNEEDILGRTLEAVKDIASEIVVVDSHSTDRTREIAQSFGARVYVEDWKGHVAQKNSALEKCRGEWILFLDADEEVSPDLRNSIREAIRNPEFDGYMINRRTYYLGSFLRYTWQPEWRLRLVKRSADPRWEGRDPHDVLRIKGSVGKLRGDLYHYSFRSLEDHLLKSVRYAKISAQEKHRRGERATVQDLLLRPCWTFFKLLFLKGGVRDGVRGFIASAVSAFYTFMKYAFLLEMDLREKFGRELWRK</sequence>
<keyword evidence="2" id="KW-1133">Transmembrane helix</keyword>
<feature type="domain" description="Glycosyltransferase 2-like" evidence="3">
    <location>
        <begin position="7"/>
        <end position="125"/>
    </location>
</feature>
<organism evidence="4">
    <name type="scientific">Aquifex aeolicus</name>
    <dbReference type="NCBI Taxonomy" id="63363"/>
    <lineage>
        <taxon>Bacteria</taxon>
        <taxon>Pseudomonadati</taxon>
        <taxon>Aquificota</taxon>
        <taxon>Aquificia</taxon>
        <taxon>Aquificales</taxon>
        <taxon>Aquificaceae</taxon>
        <taxon>Aquifex</taxon>
    </lineage>
</organism>
<evidence type="ECO:0000259" key="3">
    <source>
        <dbReference type="Pfam" id="PF00535"/>
    </source>
</evidence>
<comment type="caution">
    <text evidence="4">The sequence shown here is derived from an EMBL/GenBank/DDBJ whole genome shotgun (WGS) entry which is preliminary data.</text>
</comment>
<protein>
    <submittedName>
        <fullName evidence="4">Glycosyltransferase family 2 protein</fullName>
    </submittedName>
</protein>
<accession>A0A7C5Q3G3</accession>
<dbReference type="AlphaFoldDB" id="A0A7C5Q3G3"/>
<keyword evidence="2" id="KW-0812">Transmembrane</keyword>